<dbReference type="Gene3D" id="3.40.50.12780">
    <property type="entry name" value="N-terminal domain of ligase-like"/>
    <property type="match status" value="1"/>
</dbReference>
<comment type="similarity">
    <text evidence="1">Belongs to the ATP-dependent AMP-binding enzyme family.</text>
</comment>
<evidence type="ECO:0000313" key="5">
    <source>
        <dbReference type="EMBL" id="MUG70263.1"/>
    </source>
</evidence>
<dbReference type="Pfam" id="PF00501">
    <property type="entry name" value="AMP-binding"/>
    <property type="match status" value="1"/>
</dbReference>
<dbReference type="GO" id="GO:0031956">
    <property type="term" value="F:medium-chain fatty acid-CoA ligase activity"/>
    <property type="evidence" value="ECO:0007669"/>
    <property type="project" value="TreeGrafter"/>
</dbReference>
<evidence type="ECO:0000259" key="4">
    <source>
        <dbReference type="Pfam" id="PF13193"/>
    </source>
</evidence>
<dbReference type="GO" id="GO:0006631">
    <property type="term" value="P:fatty acid metabolic process"/>
    <property type="evidence" value="ECO:0007669"/>
    <property type="project" value="TreeGrafter"/>
</dbReference>
<evidence type="ECO:0000256" key="1">
    <source>
        <dbReference type="ARBA" id="ARBA00006432"/>
    </source>
</evidence>
<dbReference type="InterPro" id="IPR020845">
    <property type="entry name" value="AMP-binding_CS"/>
</dbReference>
<reference evidence="5 6" key="1">
    <citation type="submission" date="2019-11" db="EMBL/GenBank/DDBJ databases">
        <title>Draft genome sequences of five Paenibacillus species of dairy origin.</title>
        <authorList>
            <person name="Olajide A.M."/>
            <person name="Chen S."/>
            <person name="Lapointe G."/>
        </authorList>
    </citation>
    <scope>NUCLEOTIDE SEQUENCE [LARGE SCALE GENOMIC DNA]</scope>
    <source>
        <strain evidence="5 6">2CS3</strain>
    </source>
</reference>
<dbReference type="InterPro" id="IPR000873">
    <property type="entry name" value="AMP-dep_synth/lig_dom"/>
</dbReference>
<dbReference type="InterPro" id="IPR045851">
    <property type="entry name" value="AMP-bd_C_sf"/>
</dbReference>
<dbReference type="AlphaFoldDB" id="A0A7X2Z8H5"/>
<dbReference type="Proteomes" id="UP000450917">
    <property type="component" value="Unassembled WGS sequence"/>
</dbReference>
<organism evidence="5 6">
    <name type="scientific">Paenibacillus validus</name>
    <dbReference type="NCBI Taxonomy" id="44253"/>
    <lineage>
        <taxon>Bacteria</taxon>
        <taxon>Bacillati</taxon>
        <taxon>Bacillota</taxon>
        <taxon>Bacilli</taxon>
        <taxon>Bacillales</taxon>
        <taxon>Paenibacillaceae</taxon>
        <taxon>Paenibacillus</taxon>
    </lineage>
</organism>
<feature type="domain" description="AMP-binding enzyme C-terminal" evidence="4">
    <location>
        <begin position="433"/>
        <end position="508"/>
    </location>
</feature>
<keyword evidence="2 5" id="KW-0436">Ligase</keyword>
<evidence type="ECO:0000259" key="3">
    <source>
        <dbReference type="Pfam" id="PF00501"/>
    </source>
</evidence>
<dbReference type="FunFam" id="3.30.300.30:FF:000008">
    <property type="entry name" value="2,3-dihydroxybenzoate-AMP ligase"/>
    <property type="match status" value="1"/>
</dbReference>
<dbReference type="PANTHER" id="PTHR43201:SF5">
    <property type="entry name" value="MEDIUM-CHAIN ACYL-COA LIGASE ACSF2, MITOCHONDRIAL"/>
    <property type="match status" value="1"/>
</dbReference>
<accession>A0A7X2Z8H5</accession>
<protein>
    <submittedName>
        <fullName evidence="5">Long-chain-fatty-acid--CoA ligase</fullName>
    </submittedName>
</protein>
<feature type="domain" description="AMP-dependent synthetase/ligase" evidence="3">
    <location>
        <begin position="14"/>
        <end position="382"/>
    </location>
</feature>
<dbReference type="PANTHER" id="PTHR43201">
    <property type="entry name" value="ACYL-COA SYNTHETASE"/>
    <property type="match status" value="1"/>
</dbReference>
<dbReference type="SUPFAM" id="SSF56801">
    <property type="entry name" value="Acetyl-CoA synthetase-like"/>
    <property type="match status" value="1"/>
</dbReference>
<dbReference type="RefSeq" id="WP_155614255.1">
    <property type="nucleotide sequence ID" value="NZ_JBDLZV010000001.1"/>
</dbReference>
<dbReference type="FunFam" id="3.40.50.12780:FF:000003">
    <property type="entry name" value="Long-chain-fatty-acid--CoA ligase FadD"/>
    <property type="match status" value="1"/>
</dbReference>
<dbReference type="NCBIfam" id="NF004837">
    <property type="entry name" value="PRK06187.1"/>
    <property type="match status" value="1"/>
</dbReference>
<name>A0A7X2Z8H5_9BACL</name>
<keyword evidence="6" id="KW-1185">Reference proteome</keyword>
<proteinExistence type="inferred from homology"/>
<sequence>MYKYEYDLSVAQVFERAYKRNPAKEVIFDRTRRMTYEELWNESRYMAAALRDLNVGKGDKLAVCLPNWHEFVVVYLAAAFLGAVIVPCNTRYQQHEVEYILTNSGAKIAFCTKEFSGVPHADQFTQAKNMVNSLNQIVSVRFEQEGLISYQRLIERGKNSLFVPEDIQPKDDVFAILYTSGTTGRPKGAMLTHSNIAHTGTISAEAMKCAPEDVFLIAVPVFHVFGITPSILSTFACAGSMVLVDQYKAKDVLELIQQERVTVHNGVPTMFILELNHPDFASFDLSSLRTGIIAAAPCPVEVVKRIRSEMGCNIVVAYGLTETSPTLTITDFNDDDMIRSETVGKVLPGAEVKIVDPRRVPVGPGVVGELACRGFGVMKGYYNMPEATQAAIHQEGWFYSGDLATMDEQGYIRIVGRIKEMIIRGGYNIYPREIEEILYGHPSVMEAAVVGLPDTVLGEISCAAIRVRSGEQLQTEEIKNYIKSKVADYKVPDKFVFVDALPMTASGKIKKIDLQQQLKTELEDQLR</sequence>
<dbReference type="Pfam" id="PF13193">
    <property type="entry name" value="AMP-binding_C"/>
    <property type="match status" value="1"/>
</dbReference>
<evidence type="ECO:0000256" key="2">
    <source>
        <dbReference type="ARBA" id="ARBA00022598"/>
    </source>
</evidence>
<evidence type="ECO:0000313" key="6">
    <source>
        <dbReference type="Proteomes" id="UP000450917"/>
    </source>
</evidence>
<dbReference type="InterPro" id="IPR042099">
    <property type="entry name" value="ANL_N_sf"/>
</dbReference>
<comment type="caution">
    <text evidence="5">The sequence shown here is derived from an EMBL/GenBank/DDBJ whole genome shotgun (WGS) entry which is preliminary data.</text>
</comment>
<dbReference type="Gene3D" id="3.30.300.30">
    <property type="match status" value="1"/>
</dbReference>
<dbReference type="InterPro" id="IPR025110">
    <property type="entry name" value="AMP-bd_C"/>
</dbReference>
<gene>
    <name evidence="5" type="ORF">GNP93_06175</name>
</gene>
<dbReference type="PROSITE" id="PS00455">
    <property type="entry name" value="AMP_BINDING"/>
    <property type="match status" value="1"/>
</dbReference>
<dbReference type="EMBL" id="WNZX01000003">
    <property type="protein sequence ID" value="MUG70263.1"/>
    <property type="molecule type" value="Genomic_DNA"/>
</dbReference>